<dbReference type="InterPro" id="IPR026869">
    <property type="entry name" value="EgtC-like"/>
</dbReference>
<protein>
    <submittedName>
        <fullName evidence="2">Class II glutamine amidotransferase</fullName>
    </submittedName>
</protein>
<evidence type="ECO:0000313" key="2">
    <source>
        <dbReference type="EMBL" id="MEM5535943.1"/>
    </source>
</evidence>
<evidence type="ECO:0000313" key="3">
    <source>
        <dbReference type="Proteomes" id="UP001449225"/>
    </source>
</evidence>
<dbReference type="Pfam" id="PF13230">
    <property type="entry name" value="GATase_4"/>
    <property type="match status" value="1"/>
</dbReference>
<evidence type="ECO:0000256" key="1">
    <source>
        <dbReference type="ARBA" id="ARBA00022962"/>
    </source>
</evidence>
<organism evidence="2 3">
    <name type="scientific">Neptuniibacter pectenicola</name>
    <dbReference type="NCBI Taxonomy" id="1806669"/>
    <lineage>
        <taxon>Bacteria</taxon>
        <taxon>Pseudomonadati</taxon>
        <taxon>Pseudomonadota</taxon>
        <taxon>Gammaproteobacteria</taxon>
        <taxon>Oceanospirillales</taxon>
        <taxon>Oceanospirillaceae</taxon>
        <taxon>Neptuniibacter</taxon>
    </lineage>
</organism>
<name>A0ABU9TQE2_9GAMM</name>
<dbReference type="InterPro" id="IPR029055">
    <property type="entry name" value="Ntn_hydrolases_N"/>
</dbReference>
<keyword evidence="3" id="KW-1185">Reference proteome</keyword>
<dbReference type="RefSeq" id="WP_342854010.1">
    <property type="nucleotide sequence ID" value="NZ_JBBMRA010000004.1"/>
</dbReference>
<dbReference type="Proteomes" id="UP001449225">
    <property type="component" value="Unassembled WGS sequence"/>
</dbReference>
<keyword evidence="1 2" id="KW-0315">Glutamine amidotransferase</keyword>
<comment type="caution">
    <text evidence="2">The sequence shown here is derived from an EMBL/GenBank/DDBJ whole genome shotgun (WGS) entry which is preliminary data.</text>
</comment>
<reference evidence="2 3" key="1">
    <citation type="submission" date="2024-03" db="EMBL/GenBank/DDBJ databases">
        <title>Community enrichment and isolation of bacterial strains for fucoidan degradation.</title>
        <authorList>
            <person name="Sichert A."/>
        </authorList>
    </citation>
    <scope>NUCLEOTIDE SEQUENCE [LARGE SCALE GENOMIC DNA]</scope>
    <source>
        <strain evidence="2 3">AS76</strain>
    </source>
</reference>
<accession>A0ABU9TQE2</accession>
<proteinExistence type="predicted"/>
<gene>
    <name evidence="2" type="ORF">WNY58_06015</name>
</gene>
<dbReference type="Gene3D" id="3.60.20.10">
    <property type="entry name" value="Glutamine Phosphoribosylpyrophosphate, subunit 1, domain 1"/>
    <property type="match status" value="1"/>
</dbReference>
<sequence>MDASPLLFTLLSSSPVNVQLHGSLAYEGVGVASLLDMNPCRLTAVGREEVEQLETIVQRDAGLGVNNGAIWSATLYPSKPVEAVDVQPFVRPLRGNTHLFSMVGELPDIGNAERFPVGDHWPISCTDQERAFCLLQERMRKLWQRTRPDHEMRLALVADYAGRLETLGAHNFIYWDGELMFAYTSLEGGIEPLAYQVFSGGEVHLEGALPVRISAEEGSDMVVIASRSLLPASTPISAGSVVCFSGGRYVDCCDPVILWNT</sequence>
<dbReference type="EMBL" id="JBBMRA010000004">
    <property type="protein sequence ID" value="MEM5535943.1"/>
    <property type="molecule type" value="Genomic_DNA"/>
</dbReference>